<reference evidence="1 2" key="1">
    <citation type="submission" date="2024-09" db="EMBL/GenBank/DDBJ databases">
        <authorList>
            <person name="Sun Q."/>
            <person name="Mori K."/>
        </authorList>
    </citation>
    <scope>NUCLEOTIDE SEQUENCE [LARGE SCALE GENOMIC DNA]</scope>
    <source>
        <strain evidence="1 2">CECT 7955</strain>
    </source>
</reference>
<accession>A0ABV5GRQ7</accession>
<proteinExistence type="predicted"/>
<evidence type="ECO:0008006" key="3">
    <source>
        <dbReference type="Google" id="ProtNLM"/>
    </source>
</evidence>
<dbReference type="RefSeq" id="WP_236456130.1">
    <property type="nucleotide sequence ID" value="NZ_CBCSGE010000003.1"/>
</dbReference>
<sequence>MRKLFVFLLLISISIGYCQKKKSSKKPSSSVKVFVAKLDHVSAEIITINKLKTMVLFVKNTDGVDTLEVKKIVPKDFKPLNFTLKSFQAKGKKFYYIQWEEKNKISTKLKQEDQDLVYTQIWNVETKELLLGNTQTSSHIIETVYLDRNKTASETQEKNRKEGFEFQLLPNGDFILKNKTQNNTYTFDTSSMKYIPLKTISTKNTKRR</sequence>
<protein>
    <recommendedName>
        <fullName evidence="3">Lipoprotein</fullName>
    </recommendedName>
</protein>
<gene>
    <name evidence="1" type="ORF">ACFFVF_16240</name>
</gene>
<dbReference type="EMBL" id="JBHMEY010000067">
    <property type="protein sequence ID" value="MFB9098068.1"/>
    <property type="molecule type" value="Genomic_DNA"/>
</dbReference>
<name>A0ABV5GRQ7_9FLAO</name>
<organism evidence="1 2">
    <name type="scientific">Flavobacterium jumunjinense</name>
    <dbReference type="NCBI Taxonomy" id="998845"/>
    <lineage>
        <taxon>Bacteria</taxon>
        <taxon>Pseudomonadati</taxon>
        <taxon>Bacteroidota</taxon>
        <taxon>Flavobacteriia</taxon>
        <taxon>Flavobacteriales</taxon>
        <taxon>Flavobacteriaceae</taxon>
        <taxon>Flavobacterium</taxon>
    </lineage>
</organism>
<keyword evidence="2" id="KW-1185">Reference proteome</keyword>
<dbReference type="Proteomes" id="UP001589607">
    <property type="component" value="Unassembled WGS sequence"/>
</dbReference>
<evidence type="ECO:0000313" key="1">
    <source>
        <dbReference type="EMBL" id="MFB9098068.1"/>
    </source>
</evidence>
<comment type="caution">
    <text evidence="1">The sequence shown here is derived from an EMBL/GenBank/DDBJ whole genome shotgun (WGS) entry which is preliminary data.</text>
</comment>
<evidence type="ECO:0000313" key="2">
    <source>
        <dbReference type="Proteomes" id="UP001589607"/>
    </source>
</evidence>